<dbReference type="GO" id="GO:0016491">
    <property type="term" value="F:oxidoreductase activity"/>
    <property type="evidence" value="ECO:0007669"/>
    <property type="project" value="UniProtKB-KW"/>
</dbReference>
<organism evidence="3 4">
    <name type="scientific">Pochonia chlamydosporia 170</name>
    <dbReference type="NCBI Taxonomy" id="1380566"/>
    <lineage>
        <taxon>Eukaryota</taxon>
        <taxon>Fungi</taxon>
        <taxon>Dikarya</taxon>
        <taxon>Ascomycota</taxon>
        <taxon>Pezizomycotina</taxon>
        <taxon>Sordariomycetes</taxon>
        <taxon>Hypocreomycetidae</taxon>
        <taxon>Hypocreales</taxon>
        <taxon>Clavicipitaceae</taxon>
        <taxon>Pochonia</taxon>
    </lineage>
</organism>
<dbReference type="PANTHER" id="PTHR24320:SF152">
    <property type="entry name" value="SHORT-CHAIN DEHYDROGENASE_REDUCTASE FAMILY PROTEIN"/>
    <property type="match status" value="1"/>
</dbReference>
<dbReference type="PANTHER" id="PTHR24320">
    <property type="entry name" value="RETINOL DEHYDROGENASE"/>
    <property type="match status" value="1"/>
</dbReference>
<proteinExistence type="inferred from homology"/>
<comment type="similarity">
    <text evidence="1">Belongs to the short-chain dehydrogenases/reductases (SDR) family.</text>
</comment>
<dbReference type="InterPro" id="IPR002347">
    <property type="entry name" value="SDR_fam"/>
</dbReference>
<protein>
    <submittedName>
        <fullName evidence="3">Short-chain dehydrogenase</fullName>
    </submittedName>
</protein>
<comment type="caution">
    <text evidence="3">The sequence shown here is derived from an EMBL/GenBank/DDBJ whole genome shotgun (WGS) entry which is preliminary data.</text>
</comment>
<reference evidence="3 4" key="1">
    <citation type="journal article" date="2016" name="PLoS Pathog.">
        <title>Biosynthesis of antibiotic leucinostatins in bio-control fungus Purpureocillium lilacinum and their inhibition on phytophthora revealed by genome mining.</title>
        <authorList>
            <person name="Wang G."/>
            <person name="Liu Z."/>
            <person name="Lin R."/>
            <person name="Li E."/>
            <person name="Mao Z."/>
            <person name="Ling J."/>
            <person name="Yang Y."/>
            <person name="Yin W.B."/>
            <person name="Xie B."/>
        </authorList>
    </citation>
    <scope>NUCLEOTIDE SEQUENCE [LARGE SCALE GENOMIC DNA]</scope>
    <source>
        <strain evidence="3">170</strain>
    </source>
</reference>
<name>A0A179EWP0_METCM</name>
<keyword evidence="4" id="KW-1185">Reference proteome</keyword>
<sequence length="333" mass="36675">MAPQFHQTILITGATSGLGYQCALAVARQCPERQVIIAARSDPNACAASINRQLGQSNAAFRPLDLSSLANIRQFSSEWDSSSFPPIQALVMNAALQFPGDVEYTVDGFEKTFGISHIGHALLFHLLRPHLVDTARIVIVSSGTHDPAQTTGMPAAVYNSAEELAHPTPETSKNKGRQRYTSTKLANVLYCYALHERFMAITRESDKKIRWAVSAFDPGLMPGTGLAREATAMSRFFWLHVLPVILPVLRLFLTPNIHSPKDSGETLARLAVGEDVEGLSGVYYEGERQIKSSAASYEKSSQEDLWLWTAKTLGRDEAERSRFALQDLLQART</sequence>
<gene>
    <name evidence="3" type="ORF">VFPPC_12310</name>
</gene>
<evidence type="ECO:0000256" key="2">
    <source>
        <dbReference type="ARBA" id="ARBA00023002"/>
    </source>
</evidence>
<dbReference type="STRING" id="1380566.A0A179EWP0"/>
<evidence type="ECO:0000313" key="3">
    <source>
        <dbReference type="EMBL" id="OAQ57572.1"/>
    </source>
</evidence>
<evidence type="ECO:0000313" key="4">
    <source>
        <dbReference type="Proteomes" id="UP000078397"/>
    </source>
</evidence>
<dbReference type="RefSeq" id="XP_018135880.1">
    <property type="nucleotide sequence ID" value="XM_018290233.1"/>
</dbReference>
<dbReference type="EMBL" id="LSBJ02000027">
    <property type="protein sequence ID" value="OAQ57572.1"/>
    <property type="molecule type" value="Genomic_DNA"/>
</dbReference>
<dbReference type="Pfam" id="PF00106">
    <property type="entry name" value="adh_short"/>
    <property type="match status" value="1"/>
</dbReference>
<dbReference type="KEGG" id="pchm:VFPPC_12310"/>
<dbReference type="Gene3D" id="3.40.50.720">
    <property type="entry name" value="NAD(P)-binding Rossmann-like Domain"/>
    <property type="match status" value="1"/>
</dbReference>
<dbReference type="OrthoDB" id="542013at2759"/>
<accession>A0A179EWP0</accession>
<dbReference type="Proteomes" id="UP000078397">
    <property type="component" value="Unassembled WGS sequence"/>
</dbReference>
<dbReference type="GeneID" id="28854227"/>
<dbReference type="SUPFAM" id="SSF51735">
    <property type="entry name" value="NAD(P)-binding Rossmann-fold domains"/>
    <property type="match status" value="1"/>
</dbReference>
<dbReference type="AlphaFoldDB" id="A0A179EWP0"/>
<evidence type="ECO:0000256" key="1">
    <source>
        <dbReference type="ARBA" id="ARBA00006484"/>
    </source>
</evidence>
<dbReference type="InterPro" id="IPR036291">
    <property type="entry name" value="NAD(P)-bd_dom_sf"/>
</dbReference>
<keyword evidence="2" id="KW-0560">Oxidoreductase</keyword>